<feature type="compositionally biased region" description="Gly residues" evidence="1">
    <location>
        <begin position="258"/>
        <end position="273"/>
    </location>
</feature>
<organism evidence="3 4">
    <name type="scientific">Discostella pseudostelligera</name>
    <dbReference type="NCBI Taxonomy" id="259834"/>
    <lineage>
        <taxon>Eukaryota</taxon>
        <taxon>Sar</taxon>
        <taxon>Stramenopiles</taxon>
        <taxon>Ochrophyta</taxon>
        <taxon>Bacillariophyta</taxon>
        <taxon>Coscinodiscophyceae</taxon>
        <taxon>Thalassiosirophycidae</taxon>
        <taxon>Stephanodiscales</taxon>
        <taxon>Stephanodiscaceae</taxon>
        <taxon>Discostella</taxon>
    </lineage>
</organism>
<dbReference type="AlphaFoldDB" id="A0ABD3M5Y3"/>
<accession>A0ABD3M5Y3</accession>
<dbReference type="SUPFAM" id="SSF160059">
    <property type="entry name" value="PriA/YqbF domain"/>
    <property type="match status" value="1"/>
</dbReference>
<dbReference type="SUPFAM" id="SSF158573">
    <property type="entry name" value="GINS helical bundle-like"/>
    <property type="match status" value="1"/>
</dbReference>
<dbReference type="CDD" id="cd21694">
    <property type="entry name" value="GINS_B_Psf2"/>
    <property type="match status" value="1"/>
</dbReference>
<dbReference type="Proteomes" id="UP001530293">
    <property type="component" value="Unassembled WGS sequence"/>
</dbReference>
<proteinExistence type="predicted"/>
<feature type="compositionally biased region" description="Basic and acidic residues" evidence="1">
    <location>
        <begin position="290"/>
        <end position="324"/>
    </location>
</feature>
<dbReference type="EMBL" id="JALLBG020000214">
    <property type="protein sequence ID" value="KAL3759017.1"/>
    <property type="molecule type" value="Genomic_DNA"/>
</dbReference>
<dbReference type="GO" id="GO:0005634">
    <property type="term" value="C:nucleus"/>
    <property type="evidence" value="ECO:0007669"/>
    <property type="project" value="UniProtKB-ARBA"/>
</dbReference>
<dbReference type="InterPro" id="IPR007257">
    <property type="entry name" value="GINS_Psf2"/>
</dbReference>
<dbReference type="PANTHER" id="PTHR12772">
    <property type="entry name" value="DNA REPLICATION COMPLEX GINS PROTEIN PSF2"/>
    <property type="match status" value="1"/>
</dbReference>
<feature type="region of interest" description="Disordered" evidence="1">
    <location>
        <begin position="1"/>
        <end position="21"/>
    </location>
</feature>
<dbReference type="InterPro" id="IPR036224">
    <property type="entry name" value="GINS_bundle-like_dom_sf"/>
</dbReference>
<evidence type="ECO:0000313" key="4">
    <source>
        <dbReference type="Proteomes" id="UP001530293"/>
    </source>
</evidence>
<sequence>MTTPIGGSSGSAPSASSSSNSSSSTISFFGNTPLSISRSLAASTFLAGDETITIIPSFHLPQPLELLSGTIGPFRAGMDATVPLWLGTMLRRRKLAKLVPPSWLDMDILKEVLRFERDINEASFSPQLPFRHAEIARAILSACRAGSGTGSSGAGDAGSESEIRNADQIKLLLEDIAAVRMDKIRRNIHQLSSSTLRTRSTMNESIIDVTNIGSLEMHSIKSFVLESFRLQRELSGRGSSYSQDVEMDTSGSNSNPSSGGGSGRRRGSGGSGSGMATSVNRSRLQQQSRLVRESENTVQREENEKELLEPRPLEEELMEPRPLEEDMDEGDENEGRSRLRRHR</sequence>
<evidence type="ECO:0000259" key="2">
    <source>
        <dbReference type="Pfam" id="PF25005"/>
    </source>
</evidence>
<evidence type="ECO:0000313" key="3">
    <source>
        <dbReference type="EMBL" id="KAL3759017.1"/>
    </source>
</evidence>
<reference evidence="3 4" key="1">
    <citation type="submission" date="2024-10" db="EMBL/GenBank/DDBJ databases">
        <title>Updated reference genomes for cyclostephanoid diatoms.</title>
        <authorList>
            <person name="Roberts W.R."/>
            <person name="Alverson A.J."/>
        </authorList>
    </citation>
    <scope>NUCLEOTIDE SEQUENCE [LARGE SCALE GENOMIC DNA]</scope>
    <source>
        <strain evidence="3 4">AJA232-27</strain>
    </source>
</reference>
<feature type="domain" description="DNA replication complex GINS protein PSF2 N-terminal" evidence="2">
    <location>
        <begin position="43"/>
        <end position="99"/>
    </location>
</feature>
<dbReference type="InterPro" id="IPR056784">
    <property type="entry name" value="PSF2_N"/>
</dbReference>
<feature type="region of interest" description="Disordered" evidence="1">
    <location>
        <begin position="239"/>
        <end position="343"/>
    </location>
</feature>
<dbReference type="Gene3D" id="1.20.58.1020">
    <property type="match status" value="1"/>
</dbReference>
<evidence type="ECO:0000256" key="1">
    <source>
        <dbReference type="SAM" id="MobiDB-lite"/>
    </source>
</evidence>
<comment type="caution">
    <text evidence="3">The sequence shown here is derived from an EMBL/GenBank/DDBJ whole genome shotgun (WGS) entry which is preliminary data.</text>
</comment>
<name>A0ABD3M5Y3_9STRA</name>
<gene>
    <name evidence="3" type="ORF">ACHAWU_008626</name>
</gene>
<dbReference type="Gene3D" id="3.40.5.50">
    <property type="match status" value="1"/>
</dbReference>
<dbReference type="PANTHER" id="PTHR12772:SF0">
    <property type="entry name" value="DNA REPLICATION COMPLEX GINS PROTEIN PSF2"/>
    <property type="match status" value="1"/>
</dbReference>
<keyword evidence="4" id="KW-1185">Reference proteome</keyword>
<protein>
    <recommendedName>
        <fullName evidence="2">DNA replication complex GINS protein PSF2 N-terminal domain-containing protein</fullName>
    </recommendedName>
</protein>
<dbReference type="Pfam" id="PF25005">
    <property type="entry name" value="PSF2_N"/>
    <property type="match status" value="1"/>
</dbReference>
<dbReference type="CDD" id="cd11712">
    <property type="entry name" value="GINS_A_psf2"/>
    <property type="match status" value="1"/>
</dbReference>